<dbReference type="FunFam" id="2.30.30.190:FF:000014">
    <property type="entry name" value="Uncharacterized protein, isoform E"/>
    <property type="match status" value="1"/>
</dbReference>
<protein>
    <submittedName>
        <fullName evidence="3">Restin</fullName>
    </submittedName>
</protein>
<dbReference type="Gene3D" id="2.30.30.190">
    <property type="entry name" value="CAP Gly-rich-like domain"/>
    <property type="match status" value="1"/>
</dbReference>
<comment type="caution">
    <text evidence="3">The sequence shown here is derived from an EMBL/GenBank/DDBJ whole genome shotgun (WGS) entry which is preliminary data.</text>
</comment>
<dbReference type="PROSITE" id="PS00845">
    <property type="entry name" value="CAP_GLY_1"/>
    <property type="match status" value="1"/>
</dbReference>
<feature type="compositionally biased region" description="Low complexity" evidence="1">
    <location>
        <begin position="246"/>
        <end position="268"/>
    </location>
</feature>
<organism evidence="3 4">
    <name type="scientific">Chionoecetes opilio</name>
    <name type="common">Atlantic snow crab</name>
    <name type="synonym">Cancer opilio</name>
    <dbReference type="NCBI Taxonomy" id="41210"/>
    <lineage>
        <taxon>Eukaryota</taxon>
        <taxon>Metazoa</taxon>
        <taxon>Ecdysozoa</taxon>
        <taxon>Arthropoda</taxon>
        <taxon>Crustacea</taxon>
        <taxon>Multicrustacea</taxon>
        <taxon>Malacostraca</taxon>
        <taxon>Eumalacostraca</taxon>
        <taxon>Eucarida</taxon>
        <taxon>Decapoda</taxon>
        <taxon>Pleocyemata</taxon>
        <taxon>Brachyura</taxon>
        <taxon>Eubrachyura</taxon>
        <taxon>Majoidea</taxon>
        <taxon>Majidae</taxon>
        <taxon>Chionoecetes</taxon>
    </lineage>
</organism>
<evidence type="ECO:0000313" key="4">
    <source>
        <dbReference type="Proteomes" id="UP000770661"/>
    </source>
</evidence>
<dbReference type="SMART" id="SM01052">
    <property type="entry name" value="CAP_GLY"/>
    <property type="match status" value="1"/>
</dbReference>
<dbReference type="EMBL" id="JACEEZ010008708">
    <property type="protein sequence ID" value="KAG0723061.1"/>
    <property type="molecule type" value="Genomic_DNA"/>
</dbReference>
<feature type="compositionally biased region" description="Acidic residues" evidence="1">
    <location>
        <begin position="47"/>
        <end position="57"/>
    </location>
</feature>
<dbReference type="SUPFAM" id="SSF74924">
    <property type="entry name" value="Cap-Gly domain"/>
    <property type="match status" value="1"/>
</dbReference>
<feature type="region of interest" description="Disordered" evidence="1">
    <location>
        <begin position="417"/>
        <end position="485"/>
    </location>
</feature>
<feature type="compositionally biased region" description="Polar residues" evidence="1">
    <location>
        <begin position="470"/>
        <end position="485"/>
    </location>
</feature>
<feature type="compositionally biased region" description="Polar residues" evidence="1">
    <location>
        <begin position="112"/>
        <end position="121"/>
    </location>
</feature>
<dbReference type="PROSITE" id="PS50245">
    <property type="entry name" value="CAP_GLY_2"/>
    <property type="match status" value="1"/>
</dbReference>
<feature type="region of interest" description="Disordered" evidence="1">
    <location>
        <begin position="243"/>
        <end position="269"/>
    </location>
</feature>
<dbReference type="InterPro" id="IPR036859">
    <property type="entry name" value="CAP-Gly_dom_sf"/>
</dbReference>
<dbReference type="OrthoDB" id="3176171at2759"/>
<dbReference type="AlphaFoldDB" id="A0A8J5CW68"/>
<dbReference type="Pfam" id="PF01302">
    <property type="entry name" value="CAP_GLY"/>
    <property type="match status" value="1"/>
</dbReference>
<name>A0A8J5CW68_CHIOP</name>
<gene>
    <name evidence="3" type="primary">CLIP-190</name>
    <name evidence="3" type="ORF">GWK47_043349</name>
</gene>
<evidence type="ECO:0000259" key="2">
    <source>
        <dbReference type="PROSITE" id="PS50245"/>
    </source>
</evidence>
<sequence length="485" mass="52251">MFVYSKIIISVAITAASPSPGPMKMTPRMTTLHEENAREAAPLLHMEEEEEEDDDDGHSDFEHEGQNGEIMDTARRTNGEEEFSEFASFRSSGLAGGRLQLTQSRTLDSLNEAATTKAGTPSTVSSGYASGAVSSTTLSEDSLSMRSVSVDETPDKDIPASHAIMDISTISSGESDSSDTKTVINQHLEGFTTTDTTDTTNPSPVCAKPENELKIVEDEEKENCDIEMAEYTNSSTKSLSASITNSLLPESESPLSPLSSSSSTSSLTMTVGSDVVVRRGGGGGRKNPTHRMSFPLAQSQVAMADPHMMNGTSPASSSEYIADFDKACKSKPLAPLPDWCEVGESIQIRPYNYSGVVAYVGHTEFAPGTWIGVELDVPMGKNDGSVNGVRYFACRPKCGMFVKPEKLLLDRRGRAMRAARTNGNEPSLGDMKRSRSTAEKLSDVGMRRSSSKSEGLNNMRRSKSRAEGLSSISDRSKAVTSRNRK</sequence>
<keyword evidence="4" id="KW-1185">Reference proteome</keyword>
<dbReference type="Proteomes" id="UP000770661">
    <property type="component" value="Unassembled WGS sequence"/>
</dbReference>
<dbReference type="PANTHER" id="PTHR18916">
    <property type="entry name" value="DYNACTIN 1-RELATED MICROTUBULE-BINDING"/>
    <property type="match status" value="1"/>
</dbReference>
<accession>A0A8J5CW68</accession>
<evidence type="ECO:0000313" key="3">
    <source>
        <dbReference type="EMBL" id="KAG0723061.1"/>
    </source>
</evidence>
<evidence type="ECO:0000256" key="1">
    <source>
        <dbReference type="SAM" id="MobiDB-lite"/>
    </source>
</evidence>
<feature type="domain" description="CAP-Gly" evidence="2">
    <location>
        <begin position="361"/>
        <end position="403"/>
    </location>
</feature>
<feature type="compositionally biased region" description="Basic and acidic residues" evidence="1">
    <location>
        <begin position="58"/>
        <end position="71"/>
    </location>
</feature>
<proteinExistence type="predicted"/>
<feature type="region of interest" description="Disordered" evidence="1">
    <location>
        <begin position="112"/>
        <end position="158"/>
    </location>
</feature>
<dbReference type="InterPro" id="IPR000938">
    <property type="entry name" value="CAP-Gly_domain"/>
</dbReference>
<feature type="compositionally biased region" description="Basic and acidic residues" evidence="1">
    <location>
        <begin position="430"/>
        <end position="446"/>
    </location>
</feature>
<feature type="compositionally biased region" description="Polar residues" evidence="1">
    <location>
        <begin position="137"/>
        <end position="147"/>
    </location>
</feature>
<feature type="compositionally biased region" description="Low complexity" evidence="1">
    <location>
        <begin position="122"/>
        <end position="136"/>
    </location>
</feature>
<feature type="region of interest" description="Disordered" evidence="1">
    <location>
        <begin position="47"/>
        <end position="71"/>
    </location>
</feature>
<reference evidence="3" key="1">
    <citation type="submission" date="2020-07" db="EMBL/GenBank/DDBJ databases">
        <title>The High-quality genome of the commercially important snow crab, Chionoecetes opilio.</title>
        <authorList>
            <person name="Jeong J.-H."/>
            <person name="Ryu S."/>
        </authorList>
    </citation>
    <scope>NUCLEOTIDE SEQUENCE</scope>
    <source>
        <strain evidence="3">MADBK_172401_WGS</strain>
        <tissue evidence="3">Digestive gland</tissue>
    </source>
</reference>